<dbReference type="PANTHER" id="PTHR34773">
    <property type="entry name" value="FLAGELLAR SECRETION CHAPERONE FLIS"/>
    <property type="match status" value="1"/>
</dbReference>
<keyword evidence="3 6" id="KW-0963">Cytoplasm</keyword>
<dbReference type="GO" id="GO:0044780">
    <property type="term" value="P:bacterial-type flagellum assembly"/>
    <property type="evidence" value="ECO:0007669"/>
    <property type="project" value="InterPro"/>
</dbReference>
<dbReference type="KEGG" id="pbh:AAW51_3673"/>
<dbReference type="InterPro" id="IPR036584">
    <property type="entry name" value="FliS_sf"/>
</dbReference>
<proteinExistence type="inferred from homology"/>
<comment type="similarity">
    <text evidence="2 6">Belongs to the FliS family.</text>
</comment>
<dbReference type="RefSeq" id="WP_047195750.1">
    <property type="nucleotide sequence ID" value="NZ_CP011371.1"/>
</dbReference>
<dbReference type="PANTHER" id="PTHR34773:SF1">
    <property type="entry name" value="FLAGELLAR SECRETION CHAPERONE FLIS"/>
    <property type="match status" value="1"/>
</dbReference>
<dbReference type="OrthoDB" id="9792010at2"/>
<evidence type="ECO:0000256" key="6">
    <source>
        <dbReference type="PIRNR" id="PIRNR039090"/>
    </source>
</evidence>
<dbReference type="EMBL" id="CP011371">
    <property type="protein sequence ID" value="AKJ30364.1"/>
    <property type="molecule type" value="Genomic_DNA"/>
</dbReference>
<evidence type="ECO:0000256" key="2">
    <source>
        <dbReference type="ARBA" id="ARBA00008787"/>
    </source>
</evidence>
<accession>A0A0G3BLP6</accession>
<keyword evidence="7" id="KW-0966">Cell projection</keyword>
<dbReference type="PATRIC" id="fig|413882.6.peg.3838"/>
<dbReference type="InterPro" id="IPR003713">
    <property type="entry name" value="FliS"/>
</dbReference>
<dbReference type="Proteomes" id="UP000035352">
    <property type="component" value="Chromosome"/>
</dbReference>
<evidence type="ECO:0000256" key="1">
    <source>
        <dbReference type="ARBA" id="ARBA00004514"/>
    </source>
</evidence>
<sequence length="128" mass="14166">MNHDAYRSYHAVNLEARTAQASPVQLVLILMDGLLEELARARAHIQARRIELKARSLDKCIDILNGLSSALDTDAGGEVVNNLGRLYDHCAHRLYQAGFELDATLVDEVVKLLTTLRSGWQGVEAQRG</sequence>
<dbReference type="NCBIfam" id="TIGR00208">
    <property type="entry name" value="fliS"/>
    <property type="match status" value="1"/>
</dbReference>
<reference evidence="7 8" key="1">
    <citation type="submission" date="2015-05" db="EMBL/GenBank/DDBJ databases">
        <authorList>
            <person name="Tang B."/>
            <person name="Yu Y."/>
        </authorList>
    </citation>
    <scope>NUCLEOTIDE SEQUENCE [LARGE SCALE GENOMIC DNA]</scope>
    <source>
        <strain evidence="7 8">DSM 7029</strain>
    </source>
</reference>
<evidence type="ECO:0000256" key="3">
    <source>
        <dbReference type="ARBA" id="ARBA00022490"/>
    </source>
</evidence>
<dbReference type="SUPFAM" id="SSF101116">
    <property type="entry name" value="Flagellar export chaperone FliS"/>
    <property type="match status" value="1"/>
</dbReference>
<evidence type="ECO:0000313" key="8">
    <source>
        <dbReference type="Proteomes" id="UP000035352"/>
    </source>
</evidence>
<evidence type="ECO:0000313" key="7">
    <source>
        <dbReference type="EMBL" id="AKJ30364.1"/>
    </source>
</evidence>
<keyword evidence="4 6" id="KW-1005">Bacterial flagellum biogenesis</keyword>
<name>A0A0G3BLP6_9BURK</name>
<keyword evidence="7" id="KW-0969">Cilium</keyword>
<dbReference type="STRING" id="413882.AAW51_3673"/>
<dbReference type="PIRSF" id="PIRSF039090">
    <property type="entry name" value="Flis"/>
    <property type="match status" value="1"/>
</dbReference>
<dbReference type="CDD" id="cd16098">
    <property type="entry name" value="FliS"/>
    <property type="match status" value="1"/>
</dbReference>
<dbReference type="AlphaFoldDB" id="A0A0G3BLP6"/>
<keyword evidence="8" id="KW-1185">Reference proteome</keyword>
<dbReference type="Gene3D" id="1.20.120.340">
    <property type="entry name" value="Flagellar protein FliS"/>
    <property type="match status" value="1"/>
</dbReference>
<gene>
    <name evidence="7" type="primary">fliS</name>
    <name evidence="7" type="ORF">AAW51_3673</name>
</gene>
<keyword evidence="7" id="KW-0282">Flagellum</keyword>
<organism evidence="7 8">
    <name type="scientific">Caldimonas brevitalea</name>
    <dbReference type="NCBI Taxonomy" id="413882"/>
    <lineage>
        <taxon>Bacteria</taxon>
        <taxon>Pseudomonadati</taxon>
        <taxon>Pseudomonadota</taxon>
        <taxon>Betaproteobacteria</taxon>
        <taxon>Burkholderiales</taxon>
        <taxon>Sphaerotilaceae</taxon>
        <taxon>Caldimonas</taxon>
    </lineage>
</organism>
<evidence type="ECO:0000256" key="4">
    <source>
        <dbReference type="ARBA" id="ARBA00022795"/>
    </source>
</evidence>
<dbReference type="GO" id="GO:0005829">
    <property type="term" value="C:cytosol"/>
    <property type="evidence" value="ECO:0007669"/>
    <property type="project" value="UniProtKB-SubCell"/>
</dbReference>
<dbReference type="Pfam" id="PF02561">
    <property type="entry name" value="FliS"/>
    <property type="match status" value="1"/>
</dbReference>
<keyword evidence="5" id="KW-0143">Chaperone</keyword>
<evidence type="ECO:0000256" key="5">
    <source>
        <dbReference type="ARBA" id="ARBA00023186"/>
    </source>
</evidence>
<protein>
    <recommendedName>
        <fullName evidence="6">Flagellar secretion chaperone FliS</fullName>
    </recommendedName>
</protein>
<comment type="subcellular location">
    <subcellularLocation>
        <location evidence="1 6">Cytoplasm</location>
        <location evidence="1 6">Cytosol</location>
    </subcellularLocation>
</comment>